<dbReference type="InterPro" id="IPR009075">
    <property type="entry name" value="AcylCo_DH/oxidase_C"/>
</dbReference>
<proteinExistence type="inferred from homology"/>
<evidence type="ECO:0000256" key="3">
    <source>
        <dbReference type="ARBA" id="ARBA00022630"/>
    </source>
</evidence>
<dbReference type="InterPro" id="IPR037069">
    <property type="entry name" value="AcylCoA_DH/ox_N_sf"/>
</dbReference>
<dbReference type="STRING" id="1707952.A6A03_11845"/>
<evidence type="ECO:0000256" key="5">
    <source>
        <dbReference type="ARBA" id="ARBA00023002"/>
    </source>
</evidence>
<dbReference type="InterPro" id="IPR036250">
    <property type="entry name" value="AcylCo_DH-like_C"/>
</dbReference>
<reference evidence="10 11" key="1">
    <citation type="submission" date="2016-04" db="EMBL/GenBank/DDBJ databases">
        <title>Chloroflexus islandicus sp. nov., a thermophilic filamentous anoxygenic phototrophic bacterium from geyser Strokkur (Iceland).</title>
        <authorList>
            <person name="Gaisin V.A."/>
            <person name="Kalashnikov A.M."/>
            <person name="Sukhacheva M.V."/>
            <person name="Grouzdev D.S."/>
            <person name="Ivanov T.M."/>
            <person name="Kuznetsov B."/>
            <person name="Gorlenko V.M."/>
        </authorList>
    </citation>
    <scope>NUCLEOTIDE SEQUENCE [LARGE SCALE GENOMIC DNA]</scope>
    <source>
        <strain evidence="11">isl-2</strain>
    </source>
</reference>
<dbReference type="Gene3D" id="2.40.110.10">
    <property type="entry name" value="Butyryl-CoA Dehydrogenase, subunit A, domain 2"/>
    <property type="match status" value="1"/>
</dbReference>
<organism evidence="10 11">
    <name type="scientific">Chloroflexus islandicus</name>
    <dbReference type="NCBI Taxonomy" id="1707952"/>
    <lineage>
        <taxon>Bacteria</taxon>
        <taxon>Bacillati</taxon>
        <taxon>Chloroflexota</taxon>
        <taxon>Chloroflexia</taxon>
        <taxon>Chloroflexales</taxon>
        <taxon>Chloroflexineae</taxon>
        <taxon>Chloroflexaceae</taxon>
        <taxon>Chloroflexus</taxon>
    </lineage>
</organism>
<evidence type="ECO:0000256" key="6">
    <source>
        <dbReference type="RuleBase" id="RU362125"/>
    </source>
</evidence>
<keyword evidence="3 6" id="KW-0285">Flavoprotein</keyword>
<evidence type="ECO:0000256" key="2">
    <source>
        <dbReference type="ARBA" id="ARBA00009347"/>
    </source>
</evidence>
<dbReference type="EMBL" id="LWQS01000042">
    <property type="protein sequence ID" value="OAN46845.1"/>
    <property type="molecule type" value="Genomic_DNA"/>
</dbReference>
<dbReference type="RefSeq" id="WP_066785444.1">
    <property type="nucleotide sequence ID" value="NZ_LWQS01000042.1"/>
</dbReference>
<dbReference type="GO" id="GO:0003995">
    <property type="term" value="F:acyl-CoA dehydrogenase activity"/>
    <property type="evidence" value="ECO:0007669"/>
    <property type="project" value="InterPro"/>
</dbReference>
<evidence type="ECO:0000259" key="9">
    <source>
        <dbReference type="Pfam" id="PF02771"/>
    </source>
</evidence>
<dbReference type="InterPro" id="IPR009100">
    <property type="entry name" value="AcylCoA_DH/oxidase_NM_dom_sf"/>
</dbReference>
<sequence>MQIELTPEQEFIRQTVREFAEKEIAPKARYVDEHSAFPHETFAKMAQLGLMGLPFPEEYGGAGADSVSTAIAIEEVARCCGSTALAYAAHIGLGSAPIAMFGSEEQKRRFLTPAAKGEYLAAFGLTEPHAGSDAGATRTTARLVGDEWVINGQKMWITNAPLAGHIIVTAVTDPEQGKKGISAIIVPRGTPGLSFGKHEPKMGLRGSVSTAVMLDDVRVPRENLLGERGRGFIQFLQVLDGGRIGIGAMAIGLAQAAYEAAVAYARERTAFGKPIGAHQSVANMIANMAVDLAAARALVYGAAKLKDAGKPYTREAAMAKLFASEASERICRDAIQIFGGYGYSQEYPVERLYRDTRLLTIGEGTSEILRNVIAHSVLGLRG</sequence>
<dbReference type="GO" id="GO:0050660">
    <property type="term" value="F:flavin adenine dinucleotide binding"/>
    <property type="evidence" value="ECO:0007669"/>
    <property type="project" value="InterPro"/>
</dbReference>
<evidence type="ECO:0000259" key="8">
    <source>
        <dbReference type="Pfam" id="PF02770"/>
    </source>
</evidence>
<evidence type="ECO:0000259" key="7">
    <source>
        <dbReference type="Pfam" id="PF00441"/>
    </source>
</evidence>
<protein>
    <submittedName>
        <fullName evidence="10">Acyl-CoA dehydrogenase</fullName>
    </submittedName>
</protein>
<dbReference type="PROSITE" id="PS00072">
    <property type="entry name" value="ACYL_COA_DH_1"/>
    <property type="match status" value="1"/>
</dbReference>
<dbReference type="Proteomes" id="UP000078287">
    <property type="component" value="Unassembled WGS sequence"/>
</dbReference>
<keyword evidence="4 6" id="KW-0274">FAD</keyword>
<dbReference type="InterPro" id="IPR006091">
    <property type="entry name" value="Acyl-CoA_Oxase/DH_mid-dom"/>
</dbReference>
<dbReference type="Gene3D" id="1.20.140.10">
    <property type="entry name" value="Butyryl-CoA Dehydrogenase, subunit A, domain 3"/>
    <property type="match status" value="1"/>
</dbReference>
<dbReference type="Pfam" id="PF02770">
    <property type="entry name" value="Acyl-CoA_dh_M"/>
    <property type="match status" value="1"/>
</dbReference>
<dbReference type="FunFam" id="1.10.540.10:FF:000002">
    <property type="entry name" value="Acyl-CoA dehydrogenase FadE19"/>
    <property type="match status" value="1"/>
</dbReference>
<dbReference type="OrthoDB" id="9778581at2"/>
<keyword evidence="11" id="KW-1185">Reference proteome</keyword>
<dbReference type="FunFam" id="1.20.140.10:FF:000004">
    <property type="entry name" value="Acyl-CoA dehydrogenase FadE25"/>
    <property type="match status" value="1"/>
</dbReference>
<dbReference type="AlphaFoldDB" id="A0A178MFL9"/>
<comment type="cofactor">
    <cofactor evidence="1 6">
        <name>FAD</name>
        <dbReference type="ChEBI" id="CHEBI:57692"/>
    </cofactor>
</comment>
<dbReference type="PROSITE" id="PS00073">
    <property type="entry name" value="ACYL_COA_DH_2"/>
    <property type="match status" value="1"/>
</dbReference>
<dbReference type="PANTHER" id="PTHR43884">
    <property type="entry name" value="ACYL-COA DEHYDROGENASE"/>
    <property type="match status" value="1"/>
</dbReference>
<dbReference type="CDD" id="cd01158">
    <property type="entry name" value="SCAD_SBCAD"/>
    <property type="match status" value="1"/>
</dbReference>
<evidence type="ECO:0000256" key="4">
    <source>
        <dbReference type="ARBA" id="ARBA00022827"/>
    </source>
</evidence>
<dbReference type="PANTHER" id="PTHR43884:SF12">
    <property type="entry name" value="ISOVALERYL-COA DEHYDROGENASE, MITOCHONDRIAL-RELATED"/>
    <property type="match status" value="1"/>
</dbReference>
<name>A0A178MFL9_9CHLR</name>
<feature type="domain" description="Acyl-CoA dehydrogenase/oxidase C-terminal" evidence="7">
    <location>
        <begin position="229"/>
        <end position="377"/>
    </location>
</feature>
<dbReference type="Pfam" id="PF02771">
    <property type="entry name" value="Acyl-CoA_dh_N"/>
    <property type="match status" value="1"/>
</dbReference>
<dbReference type="SUPFAM" id="SSF56645">
    <property type="entry name" value="Acyl-CoA dehydrogenase NM domain-like"/>
    <property type="match status" value="1"/>
</dbReference>
<feature type="domain" description="Acyl-CoA oxidase/dehydrogenase middle" evidence="8">
    <location>
        <begin position="122"/>
        <end position="217"/>
    </location>
</feature>
<dbReference type="Gene3D" id="1.10.540.10">
    <property type="entry name" value="Acyl-CoA dehydrogenase/oxidase, N-terminal domain"/>
    <property type="match status" value="1"/>
</dbReference>
<dbReference type="InterPro" id="IPR006089">
    <property type="entry name" value="Acyl-CoA_DH_CS"/>
</dbReference>
<dbReference type="SUPFAM" id="SSF47203">
    <property type="entry name" value="Acyl-CoA dehydrogenase C-terminal domain-like"/>
    <property type="match status" value="1"/>
</dbReference>
<dbReference type="FunFam" id="2.40.110.10:FF:000009">
    <property type="entry name" value="Acyl-CoA dehydrogenase"/>
    <property type="match status" value="1"/>
</dbReference>
<dbReference type="Pfam" id="PF00441">
    <property type="entry name" value="Acyl-CoA_dh_1"/>
    <property type="match status" value="1"/>
</dbReference>
<gene>
    <name evidence="10" type="ORF">A6A03_11845</name>
</gene>
<keyword evidence="5 6" id="KW-0560">Oxidoreductase</keyword>
<dbReference type="InterPro" id="IPR013786">
    <property type="entry name" value="AcylCoA_DH/ox_N"/>
</dbReference>
<dbReference type="InterPro" id="IPR046373">
    <property type="entry name" value="Acyl-CoA_Oxase/DH_mid-dom_sf"/>
</dbReference>
<evidence type="ECO:0000313" key="10">
    <source>
        <dbReference type="EMBL" id="OAN46845.1"/>
    </source>
</evidence>
<comment type="caution">
    <text evidence="10">The sequence shown here is derived from an EMBL/GenBank/DDBJ whole genome shotgun (WGS) entry which is preliminary data.</text>
</comment>
<accession>A0A178MFL9</accession>
<dbReference type="PIRSF" id="PIRSF016578">
    <property type="entry name" value="HsaA"/>
    <property type="match status" value="1"/>
</dbReference>
<evidence type="ECO:0000256" key="1">
    <source>
        <dbReference type="ARBA" id="ARBA00001974"/>
    </source>
</evidence>
<evidence type="ECO:0000313" key="11">
    <source>
        <dbReference type="Proteomes" id="UP000078287"/>
    </source>
</evidence>
<feature type="domain" description="Acyl-CoA dehydrogenase/oxidase N-terminal" evidence="9">
    <location>
        <begin position="6"/>
        <end position="118"/>
    </location>
</feature>
<comment type="similarity">
    <text evidence="2 6">Belongs to the acyl-CoA dehydrogenase family.</text>
</comment>